<evidence type="ECO:0000256" key="2">
    <source>
        <dbReference type="ARBA" id="ARBA00004889"/>
    </source>
</evidence>
<dbReference type="Gene3D" id="3.40.50.2020">
    <property type="match status" value="1"/>
</dbReference>
<evidence type="ECO:0000256" key="10">
    <source>
        <dbReference type="ARBA" id="ARBA00022793"/>
    </source>
</evidence>
<proteinExistence type="inferred from homology"/>
<feature type="binding site" evidence="15">
    <location>
        <position position="456"/>
    </location>
    <ligand>
        <name>substrate</name>
    </ligand>
</feature>
<evidence type="ECO:0000256" key="1">
    <source>
        <dbReference type="ARBA" id="ARBA00004861"/>
    </source>
</evidence>
<keyword evidence="11" id="KW-0665">Pyrimidine biosynthesis</keyword>
<gene>
    <name evidence="17" type="ORF">B7P43_G04977</name>
</gene>
<dbReference type="CDD" id="cd04725">
    <property type="entry name" value="OMP_decarboxylase_like"/>
    <property type="match status" value="1"/>
</dbReference>
<dbReference type="InterPro" id="IPR018089">
    <property type="entry name" value="OMPdecase_AS"/>
</dbReference>
<dbReference type="InterPro" id="IPR013785">
    <property type="entry name" value="Aldolase_TIM"/>
</dbReference>
<dbReference type="SMART" id="SM00934">
    <property type="entry name" value="OMPdecase"/>
    <property type="match status" value="1"/>
</dbReference>
<dbReference type="InterPro" id="IPR004467">
    <property type="entry name" value="Or_phspho_trans_dom"/>
</dbReference>
<comment type="caution">
    <text evidence="17">The sequence shown here is derived from an EMBL/GenBank/DDBJ whole genome shotgun (WGS) entry which is preliminary data.</text>
</comment>
<dbReference type="Proteomes" id="UP000235965">
    <property type="component" value="Unassembled WGS sequence"/>
</dbReference>
<comment type="similarity">
    <text evidence="3">In the N-terminal section; belongs to the purine/pyrimidine phosphoribosyltransferase family.</text>
</comment>
<keyword evidence="18" id="KW-1185">Reference proteome</keyword>
<dbReference type="PROSITE" id="PS00156">
    <property type="entry name" value="OMPDECASE"/>
    <property type="match status" value="1"/>
</dbReference>
<dbReference type="EMBL" id="NEVH01024423">
    <property type="protein sequence ID" value="PNF17281.1"/>
    <property type="molecule type" value="Genomic_DNA"/>
</dbReference>
<dbReference type="SUPFAM" id="SSF53271">
    <property type="entry name" value="PRTase-like"/>
    <property type="match status" value="1"/>
</dbReference>
<reference evidence="17 18" key="1">
    <citation type="submission" date="2017-12" db="EMBL/GenBank/DDBJ databases">
        <title>Hemimetabolous genomes reveal molecular basis of termite eusociality.</title>
        <authorList>
            <person name="Harrison M.C."/>
            <person name="Jongepier E."/>
            <person name="Robertson H.M."/>
            <person name="Arning N."/>
            <person name="Bitard-Feildel T."/>
            <person name="Chao H."/>
            <person name="Childers C.P."/>
            <person name="Dinh H."/>
            <person name="Doddapaneni H."/>
            <person name="Dugan S."/>
            <person name="Gowin J."/>
            <person name="Greiner C."/>
            <person name="Han Y."/>
            <person name="Hu H."/>
            <person name="Hughes D.S.T."/>
            <person name="Huylmans A.-K."/>
            <person name="Kemena C."/>
            <person name="Kremer L.P.M."/>
            <person name="Lee S.L."/>
            <person name="Lopez-Ezquerra A."/>
            <person name="Mallet L."/>
            <person name="Monroy-Kuhn J.M."/>
            <person name="Moser A."/>
            <person name="Murali S.C."/>
            <person name="Muzny D.M."/>
            <person name="Otani S."/>
            <person name="Piulachs M.-D."/>
            <person name="Poelchau M."/>
            <person name="Qu J."/>
            <person name="Schaub F."/>
            <person name="Wada-Katsumata A."/>
            <person name="Worley K.C."/>
            <person name="Xie Q."/>
            <person name="Ylla G."/>
            <person name="Poulsen M."/>
            <person name="Gibbs R.A."/>
            <person name="Schal C."/>
            <person name="Richards S."/>
            <person name="Belles X."/>
            <person name="Korb J."/>
            <person name="Bornberg-Bauer E."/>
        </authorList>
    </citation>
    <scope>NUCLEOTIDE SEQUENCE [LARGE SCALE GENOMIC DNA]</scope>
    <source>
        <tissue evidence="17">Whole body</tissue>
    </source>
</reference>
<dbReference type="GO" id="GO:0044205">
    <property type="term" value="P:'de novo' UMP biosynthetic process"/>
    <property type="evidence" value="ECO:0007669"/>
    <property type="project" value="UniProtKB-UniPathway"/>
</dbReference>
<dbReference type="UniPathway" id="UPA00070">
    <property type="reaction ID" value="UER00119"/>
</dbReference>
<dbReference type="FunCoup" id="A0A2J7PLS7">
    <property type="interactions" value="2105"/>
</dbReference>
<feature type="active site" description="For OMPdecase activity" evidence="14">
    <location>
        <position position="317"/>
    </location>
</feature>
<protein>
    <recommendedName>
        <fullName evidence="7">Uridine 5'-monophosphate synthase</fullName>
        <ecNumber evidence="5">2.4.2.10</ecNumber>
        <ecNumber evidence="6">4.1.1.23</ecNumber>
    </recommendedName>
</protein>
<dbReference type="OrthoDB" id="10263753at2759"/>
<keyword evidence="9" id="KW-0808">Transferase</keyword>
<feature type="binding site" evidence="15">
    <location>
        <position position="435"/>
    </location>
    <ligand>
        <name>substrate</name>
    </ligand>
</feature>
<dbReference type="InterPro" id="IPR023031">
    <property type="entry name" value="OPRT"/>
</dbReference>
<evidence type="ECO:0000256" key="5">
    <source>
        <dbReference type="ARBA" id="ARBA00011971"/>
    </source>
</evidence>
<keyword evidence="8" id="KW-0328">Glycosyltransferase</keyword>
<name>A0A2J7PLS7_9NEOP</name>
<feature type="active site" description="For OMPdecase activity" evidence="14">
    <location>
        <position position="315"/>
    </location>
</feature>
<evidence type="ECO:0000256" key="3">
    <source>
        <dbReference type="ARBA" id="ARBA00006221"/>
    </source>
</evidence>
<dbReference type="GO" id="GO:0006207">
    <property type="term" value="P:'de novo' pyrimidine nucleobase biosynthetic process"/>
    <property type="evidence" value="ECO:0007669"/>
    <property type="project" value="InterPro"/>
</dbReference>
<dbReference type="Gene3D" id="3.20.20.70">
    <property type="entry name" value="Aldolase class I"/>
    <property type="match status" value="1"/>
</dbReference>
<dbReference type="Pfam" id="PF00156">
    <property type="entry name" value="Pribosyltran"/>
    <property type="match status" value="1"/>
</dbReference>
<feature type="binding site" evidence="15">
    <location>
        <position position="262"/>
    </location>
    <ligand>
        <name>substrate</name>
    </ligand>
</feature>
<dbReference type="GO" id="GO:0004588">
    <property type="term" value="F:orotate phosphoribosyltransferase activity"/>
    <property type="evidence" value="ECO:0007669"/>
    <property type="project" value="UniProtKB-EC"/>
</dbReference>
<evidence type="ECO:0000256" key="12">
    <source>
        <dbReference type="ARBA" id="ARBA00023239"/>
    </source>
</evidence>
<evidence type="ECO:0000256" key="14">
    <source>
        <dbReference type="PIRSR" id="PIRSR614732-1"/>
    </source>
</evidence>
<feature type="binding site" evidence="15">
    <location>
        <position position="455"/>
    </location>
    <ligand>
        <name>substrate</name>
    </ligand>
</feature>
<sequence>MASFENKLKDVIIKLHEIEALKFGMFKMKVGIESPVYVDLRSVISYPEILENIADLMWEFAALRNIECDQLCGVPYAALPIAALMSSRSKIPMVMRRKEAKKYGTKKLIEGKFNPGDNCVIVEDVVTSGSSVLETVVDLHSEGLNVTSVLVVVDREQGGSHNLSEKGVAMNSLCTLSKILQVLKEAGQINQDVVDSVRKYIAASQIHPDGTFLTPQPRTENVNPSRLTLPFTARADQAVNPVAAKLLKVMVSKQSNLCVAADVTSASRLISLAESAGPYVCLFKTHIDIVEDFSPQLIQDLLAAAQKHNFLLMEDRKFADIGHTVSLQYSQGIHKISSWADLVTVHPIPGEGVITGLKSAVTNLHRGCFLVVEMSSAGNLASPNYVASSMEISKKHPDFVAGIVCQTSGTVQNPGLLQLTPGVSLDCQNDGHLGQQYNSPEDIVMSRGADIAVVGRGIIQATDPAQAAQEYRAKLWAAYEKRVSSVKNV</sequence>
<feature type="binding site" evidence="15">
    <location>
        <position position="375"/>
    </location>
    <ligand>
        <name>substrate</name>
    </ligand>
</feature>
<dbReference type="AlphaFoldDB" id="A0A2J7PLS7"/>
<dbReference type="EC" id="2.4.2.10" evidence="5"/>
<keyword evidence="13" id="KW-0511">Multifunctional enzyme</keyword>
<keyword evidence="12" id="KW-0456">Lyase</keyword>
<comment type="pathway">
    <text evidence="1">Pyrimidine metabolism; UMP biosynthesis via de novo pathway; UMP from orotate: step 2/2.</text>
</comment>
<feature type="active site" description="For OMPdecase activity" evidence="14">
    <location>
        <position position="320"/>
    </location>
</feature>
<dbReference type="STRING" id="105785.A0A2J7PLS7"/>
<comment type="similarity">
    <text evidence="4">In the C-terminal section; belongs to the OMP decarboxylase family.</text>
</comment>
<evidence type="ECO:0000256" key="13">
    <source>
        <dbReference type="ARBA" id="ARBA00023268"/>
    </source>
</evidence>
<dbReference type="InterPro" id="IPR011060">
    <property type="entry name" value="RibuloseP-bd_barrel"/>
</dbReference>
<dbReference type="SUPFAM" id="SSF51366">
    <property type="entry name" value="Ribulose-phoshate binding barrel"/>
    <property type="match status" value="1"/>
</dbReference>
<organism evidence="17 18">
    <name type="scientific">Cryptotermes secundus</name>
    <dbReference type="NCBI Taxonomy" id="105785"/>
    <lineage>
        <taxon>Eukaryota</taxon>
        <taxon>Metazoa</taxon>
        <taxon>Ecdysozoa</taxon>
        <taxon>Arthropoda</taxon>
        <taxon>Hexapoda</taxon>
        <taxon>Insecta</taxon>
        <taxon>Pterygota</taxon>
        <taxon>Neoptera</taxon>
        <taxon>Polyneoptera</taxon>
        <taxon>Dictyoptera</taxon>
        <taxon>Blattodea</taxon>
        <taxon>Blattoidea</taxon>
        <taxon>Termitoidae</taxon>
        <taxon>Kalotermitidae</taxon>
        <taxon>Cryptotermitinae</taxon>
        <taxon>Cryptotermes</taxon>
    </lineage>
</organism>
<evidence type="ECO:0000259" key="16">
    <source>
        <dbReference type="SMART" id="SM00934"/>
    </source>
</evidence>
<dbReference type="NCBIfam" id="TIGR00336">
    <property type="entry name" value="pyrE"/>
    <property type="match status" value="1"/>
</dbReference>
<evidence type="ECO:0000256" key="4">
    <source>
        <dbReference type="ARBA" id="ARBA00009769"/>
    </source>
</evidence>
<dbReference type="InterPro" id="IPR014732">
    <property type="entry name" value="OMPdecase"/>
</dbReference>
<feature type="domain" description="Orotidine 5'-phosphate decarboxylase" evidence="16">
    <location>
        <begin position="256"/>
        <end position="471"/>
    </location>
</feature>
<dbReference type="CDD" id="cd06223">
    <property type="entry name" value="PRTases_typeI"/>
    <property type="match status" value="1"/>
</dbReference>
<dbReference type="GO" id="GO:0004590">
    <property type="term" value="F:orotidine-5'-phosphate decarboxylase activity"/>
    <property type="evidence" value="ECO:0007669"/>
    <property type="project" value="UniProtKB-EC"/>
</dbReference>
<evidence type="ECO:0000256" key="6">
    <source>
        <dbReference type="ARBA" id="ARBA00012321"/>
    </source>
</evidence>
<dbReference type="InterPro" id="IPR000836">
    <property type="entry name" value="PRTase_dom"/>
</dbReference>
<evidence type="ECO:0000256" key="8">
    <source>
        <dbReference type="ARBA" id="ARBA00022676"/>
    </source>
</evidence>
<dbReference type="EC" id="4.1.1.23" evidence="6"/>
<dbReference type="InterPro" id="IPR029057">
    <property type="entry name" value="PRTase-like"/>
</dbReference>
<evidence type="ECO:0000313" key="18">
    <source>
        <dbReference type="Proteomes" id="UP000235965"/>
    </source>
</evidence>
<evidence type="ECO:0000256" key="11">
    <source>
        <dbReference type="ARBA" id="ARBA00022975"/>
    </source>
</evidence>
<accession>A0A2J7PLS7</accession>
<dbReference type="PANTHER" id="PTHR19278">
    <property type="entry name" value="OROTATE PHOSPHORIBOSYLTRANSFERASE"/>
    <property type="match status" value="1"/>
</dbReference>
<dbReference type="FunFam" id="3.20.20.70:FF:000114">
    <property type="entry name" value="Decarboxylase,orotidine phosphate"/>
    <property type="match status" value="1"/>
</dbReference>
<evidence type="ECO:0000313" key="17">
    <source>
        <dbReference type="EMBL" id="PNF17281.1"/>
    </source>
</evidence>
<evidence type="ECO:0000256" key="9">
    <source>
        <dbReference type="ARBA" id="ARBA00022679"/>
    </source>
</evidence>
<evidence type="ECO:0000256" key="7">
    <source>
        <dbReference type="ARBA" id="ARBA00015047"/>
    </source>
</evidence>
<dbReference type="FunFam" id="3.40.50.2020:FF:000025">
    <property type="entry name" value="Uridine monophosphate synthetase"/>
    <property type="match status" value="1"/>
</dbReference>
<dbReference type="NCBIfam" id="TIGR01740">
    <property type="entry name" value="pyrF"/>
    <property type="match status" value="1"/>
</dbReference>
<feature type="binding site" evidence="15">
    <location>
        <position position="284"/>
    </location>
    <ligand>
        <name>substrate</name>
    </ligand>
</feature>
<evidence type="ECO:0000256" key="15">
    <source>
        <dbReference type="PIRSR" id="PIRSR614732-2"/>
    </source>
</evidence>
<dbReference type="HAMAP" id="MF_01208">
    <property type="entry name" value="PyrE"/>
    <property type="match status" value="1"/>
</dbReference>
<comment type="pathway">
    <text evidence="2">Pyrimidine metabolism; UMP biosynthesis via de novo pathway; UMP from orotate: step 1/2.</text>
</comment>
<dbReference type="InterPro" id="IPR001754">
    <property type="entry name" value="OMPdeCOase_dom"/>
</dbReference>
<keyword evidence="10" id="KW-0210">Decarboxylase</keyword>
<dbReference type="Pfam" id="PF00215">
    <property type="entry name" value="OMPdecase"/>
    <property type="match status" value="1"/>
</dbReference>
<dbReference type="PANTHER" id="PTHR19278:SF9">
    <property type="entry name" value="URIDINE 5'-MONOPHOSPHATE SYNTHASE"/>
    <property type="match status" value="1"/>
</dbReference>
<dbReference type="InParanoid" id="A0A2J7PLS7"/>